<dbReference type="GO" id="GO:0070681">
    <property type="term" value="P:glutaminyl-tRNAGln biosynthesis via transamidation"/>
    <property type="evidence" value="ECO:0007669"/>
    <property type="project" value="TreeGrafter"/>
</dbReference>
<evidence type="ECO:0000256" key="2">
    <source>
        <dbReference type="ARBA" id="ARBA00011123"/>
    </source>
</evidence>
<comment type="similarity">
    <text evidence="1 7">Belongs to the GatC family.</text>
</comment>
<dbReference type="Gene3D" id="1.10.20.60">
    <property type="entry name" value="Glu-tRNAGln amidotransferase C subunit, N-terminal domain"/>
    <property type="match status" value="1"/>
</dbReference>
<dbReference type="HAMAP" id="MF_00122">
    <property type="entry name" value="GatC"/>
    <property type="match status" value="1"/>
</dbReference>
<keyword evidence="9" id="KW-1185">Reference proteome</keyword>
<dbReference type="Pfam" id="PF02686">
    <property type="entry name" value="GatC"/>
    <property type="match status" value="1"/>
</dbReference>
<dbReference type="GO" id="GO:0006412">
    <property type="term" value="P:translation"/>
    <property type="evidence" value="ECO:0007669"/>
    <property type="project" value="UniProtKB-UniRule"/>
</dbReference>
<keyword evidence="8" id="KW-0808">Transferase</keyword>
<dbReference type="EC" id="6.3.5.-" evidence="7"/>
<dbReference type="PANTHER" id="PTHR15004">
    <property type="entry name" value="GLUTAMYL-TRNA(GLN) AMIDOTRANSFERASE SUBUNIT C, MITOCHONDRIAL"/>
    <property type="match status" value="1"/>
</dbReference>
<evidence type="ECO:0000256" key="1">
    <source>
        <dbReference type="ARBA" id="ARBA00010757"/>
    </source>
</evidence>
<dbReference type="GO" id="GO:0005524">
    <property type="term" value="F:ATP binding"/>
    <property type="evidence" value="ECO:0007669"/>
    <property type="project" value="UniProtKB-KW"/>
</dbReference>
<dbReference type="OrthoDB" id="9813938at2"/>
<keyword evidence="7" id="KW-0067">ATP-binding</keyword>
<dbReference type="AlphaFoldDB" id="A0A172Q5M4"/>
<evidence type="ECO:0000256" key="7">
    <source>
        <dbReference type="HAMAP-Rule" id="MF_00122"/>
    </source>
</evidence>
<proteinExistence type="inferred from homology"/>
<organism evidence="8 9">
    <name type="scientific">Streptococcus pantholopis</name>
    <dbReference type="NCBI Taxonomy" id="1811193"/>
    <lineage>
        <taxon>Bacteria</taxon>
        <taxon>Bacillati</taxon>
        <taxon>Bacillota</taxon>
        <taxon>Bacilli</taxon>
        <taxon>Lactobacillales</taxon>
        <taxon>Streptococcaceae</taxon>
        <taxon>Streptococcus</taxon>
    </lineage>
</organism>
<keyword evidence="3 7" id="KW-0436">Ligase</keyword>
<dbReference type="GO" id="GO:0050566">
    <property type="term" value="F:asparaginyl-tRNA synthase (glutamine-hydrolyzing) activity"/>
    <property type="evidence" value="ECO:0007669"/>
    <property type="project" value="RHEA"/>
</dbReference>
<sequence>MKISEEEVRHVAKLSKLSFSEEETAEFADTLTKIVDMVELLNEVDTDGIPVTTTMAESKTVMREDVAQKGDDRDALFKNVPQSDNYYIKVPAILEDGGDA</sequence>
<comment type="catalytic activity">
    <reaction evidence="6 7">
        <text>L-glutamyl-tRNA(Gln) + L-glutamine + ATP + H2O = L-glutaminyl-tRNA(Gln) + L-glutamate + ADP + phosphate + H(+)</text>
        <dbReference type="Rhea" id="RHEA:17521"/>
        <dbReference type="Rhea" id="RHEA-COMP:9681"/>
        <dbReference type="Rhea" id="RHEA-COMP:9684"/>
        <dbReference type="ChEBI" id="CHEBI:15377"/>
        <dbReference type="ChEBI" id="CHEBI:15378"/>
        <dbReference type="ChEBI" id="CHEBI:29985"/>
        <dbReference type="ChEBI" id="CHEBI:30616"/>
        <dbReference type="ChEBI" id="CHEBI:43474"/>
        <dbReference type="ChEBI" id="CHEBI:58359"/>
        <dbReference type="ChEBI" id="CHEBI:78520"/>
        <dbReference type="ChEBI" id="CHEBI:78521"/>
        <dbReference type="ChEBI" id="CHEBI:456216"/>
    </reaction>
</comment>
<protein>
    <recommendedName>
        <fullName evidence="7">Aspartyl/glutamyl-tRNA(Asn/Gln) amidotransferase subunit C</fullName>
        <shortName evidence="7">Asp/Glu-ADT subunit C</shortName>
        <ecNumber evidence="7">6.3.5.-</ecNumber>
    </recommendedName>
</protein>
<dbReference type="EMBL" id="CP014699">
    <property type="protein sequence ID" value="AND78702.1"/>
    <property type="molecule type" value="Genomic_DNA"/>
</dbReference>
<evidence type="ECO:0000256" key="4">
    <source>
        <dbReference type="ARBA" id="ARBA00024799"/>
    </source>
</evidence>
<reference evidence="9" key="2">
    <citation type="submission" date="2016-03" db="EMBL/GenBank/DDBJ databases">
        <title>Streptococcus antelopensis sp. nov., isolated from the feces of the Tibetan antelope (Pantholops hodgsonii) in Hoh Xil National Nature Reserve, Qinghai, China.</title>
        <authorList>
            <person name="Bai X."/>
        </authorList>
    </citation>
    <scope>NUCLEOTIDE SEQUENCE [LARGE SCALE GENOMIC DNA]</scope>
    <source>
        <strain evidence="9">TA 26</strain>
    </source>
</reference>
<evidence type="ECO:0000313" key="9">
    <source>
        <dbReference type="Proteomes" id="UP000077317"/>
    </source>
</evidence>
<dbReference type="Proteomes" id="UP000077317">
    <property type="component" value="Chromosome"/>
</dbReference>
<name>A0A172Q5M4_9STRE</name>
<evidence type="ECO:0000256" key="3">
    <source>
        <dbReference type="ARBA" id="ARBA00022598"/>
    </source>
</evidence>
<dbReference type="GO" id="GO:0016740">
    <property type="term" value="F:transferase activity"/>
    <property type="evidence" value="ECO:0007669"/>
    <property type="project" value="UniProtKB-KW"/>
</dbReference>
<keyword evidence="7" id="KW-0547">Nucleotide-binding</keyword>
<dbReference type="GO" id="GO:0006450">
    <property type="term" value="P:regulation of translational fidelity"/>
    <property type="evidence" value="ECO:0007669"/>
    <property type="project" value="InterPro"/>
</dbReference>
<dbReference type="STRING" id="1811193.A0O21_00995"/>
<dbReference type="SUPFAM" id="SSF141000">
    <property type="entry name" value="Glu-tRNAGln amidotransferase C subunit"/>
    <property type="match status" value="1"/>
</dbReference>
<keyword evidence="7" id="KW-0648">Protein biosynthesis</keyword>
<dbReference type="KEGG" id="spat:A0O21_00995"/>
<dbReference type="InterPro" id="IPR036113">
    <property type="entry name" value="Asp/Glu-ADT_sf_sub_c"/>
</dbReference>
<evidence type="ECO:0000313" key="8">
    <source>
        <dbReference type="EMBL" id="AND78702.1"/>
    </source>
</evidence>
<comment type="subunit">
    <text evidence="2 7">Heterotrimer of A, B and C subunits.</text>
</comment>
<evidence type="ECO:0000256" key="6">
    <source>
        <dbReference type="ARBA" id="ARBA00047913"/>
    </source>
</evidence>
<dbReference type="NCBIfam" id="TIGR00135">
    <property type="entry name" value="gatC"/>
    <property type="match status" value="1"/>
</dbReference>
<dbReference type="PANTHER" id="PTHR15004:SF0">
    <property type="entry name" value="GLUTAMYL-TRNA(GLN) AMIDOTRANSFERASE SUBUNIT C, MITOCHONDRIAL"/>
    <property type="match status" value="1"/>
</dbReference>
<comment type="function">
    <text evidence="4 7">Allows the formation of correctly charged Asn-tRNA(Asn) or Gln-tRNA(Gln) through the transamidation of misacylated Asp-tRNA(Asn) or Glu-tRNA(Gln) in organisms which lack either or both of asparaginyl-tRNA or glutaminyl-tRNA synthetases. The reaction takes place in the presence of glutamine and ATP through an activated phospho-Asp-tRNA(Asn) or phospho-Glu-tRNA(Gln).</text>
</comment>
<evidence type="ECO:0000256" key="5">
    <source>
        <dbReference type="ARBA" id="ARBA00047380"/>
    </source>
</evidence>
<comment type="catalytic activity">
    <reaction evidence="5 7">
        <text>L-aspartyl-tRNA(Asn) + L-glutamine + ATP + H2O = L-asparaginyl-tRNA(Asn) + L-glutamate + ADP + phosphate + 2 H(+)</text>
        <dbReference type="Rhea" id="RHEA:14513"/>
        <dbReference type="Rhea" id="RHEA-COMP:9674"/>
        <dbReference type="Rhea" id="RHEA-COMP:9677"/>
        <dbReference type="ChEBI" id="CHEBI:15377"/>
        <dbReference type="ChEBI" id="CHEBI:15378"/>
        <dbReference type="ChEBI" id="CHEBI:29985"/>
        <dbReference type="ChEBI" id="CHEBI:30616"/>
        <dbReference type="ChEBI" id="CHEBI:43474"/>
        <dbReference type="ChEBI" id="CHEBI:58359"/>
        <dbReference type="ChEBI" id="CHEBI:78515"/>
        <dbReference type="ChEBI" id="CHEBI:78516"/>
        <dbReference type="ChEBI" id="CHEBI:456216"/>
    </reaction>
</comment>
<accession>A0A172Q5M4</accession>
<dbReference type="RefSeq" id="WP_067060168.1">
    <property type="nucleotide sequence ID" value="NZ_CP014699.1"/>
</dbReference>
<reference evidence="8 9" key="1">
    <citation type="journal article" date="2016" name="Int. J. Syst. Evol. Microbiol.">
        <title>Streptococcuspantholopis sp. nov., isolated from faeces of the Tibetan antelope (Pantholops hodgsonii).</title>
        <authorList>
            <person name="Bai X."/>
            <person name="Xiong Y."/>
            <person name="Lu S."/>
            <person name="Jin D."/>
            <person name="Lai X."/>
            <person name="Yang J."/>
            <person name="Niu L."/>
            <person name="Hu S."/>
            <person name="Meng X."/>
            <person name="Pu J."/>
            <person name="Ye C."/>
            <person name="Xu J."/>
        </authorList>
    </citation>
    <scope>NUCLEOTIDE SEQUENCE [LARGE SCALE GENOMIC DNA]</scope>
    <source>
        <strain evidence="8 9">TA 26</strain>
    </source>
</reference>
<gene>
    <name evidence="7" type="primary">gatC</name>
    <name evidence="8" type="ORF">A0O21_00995</name>
</gene>
<dbReference type="InterPro" id="IPR003837">
    <property type="entry name" value="GatC"/>
</dbReference>
<dbReference type="GO" id="GO:0050567">
    <property type="term" value="F:glutaminyl-tRNA synthase (glutamine-hydrolyzing) activity"/>
    <property type="evidence" value="ECO:0007669"/>
    <property type="project" value="UniProtKB-UniRule"/>
</dbReference>